<dbReference type="InterPro" id="IPR000866">
    <property type="entry name" value="AhpC/TSA"/>
</dbReference>
<dbReference type="PANTHER" id="PTHR42852:SF17">
    <property type="entry name" value="THIOREDOXIN-LIKE PROTEIN HI_1115"/>
    <property type="match status" value="1"/>
</dbReference>
<dbReference type="Gene3D" id="3.40.30.10">
    <property type="entry name" value="Glutaredoxin"/>
    <property type="match status" value="1"/>
</dbReference>
<dbReference type="AlphaFoldDB" id="A0A934RP62"/>
<reference evidence="2" key="1">
    <citation type="submission" date="2021-01" db="EMBL/GenBank/DDBJ databases">
        <title>Modified the classification status of verrucomicrobia.</title>
        <authorList>
            <person name="Feng X."/>
        </authorList>
    </citation>
    <scope>NUCLEOTIDE SEQUENCE</scope>
    <source>
        <strain evidence="2">KCTC 12986</strain>
    </source>
</reference>
<proteinExistence type="predicted"/>
<dbReference type="EMBL" id="JAENIO010000023">
    <property type="protein sequence ID" value="MBK1834415.1"/>
    <property type="molecule type" value="Genomic_DNA"/>
</dbReference>
<dbReference type="Pfam" id="PF00578">
    <property type="entry name" value="AhpC-TSA"/>
    <property type="match status" value="1"/>
</dbReference>
<dbReference type="GO" id="GO:0016491">
    <property type="term" value="F:oxidoreductase activity"/>
    <property type="evidence" value="ECO:0007669"/>
    <property type="project" value="InterPro"/>
</dbReference>
<organism evidence="2 3">
    <name type="scientific">Roseibacillus ishigakijimensis</name>
    <dbReference type="NCBI Taxonomy" id="454146"/>
    <lineage>
        <taxon>Bacteria</taxon>
        <taxon>Pseudomonadati</taxon>
        <taxon>Verrucomicrobiota</taxon>
        <taxon>Verrucomicrobiia</taxon>
        <taxon>Verrucomicrobiales</taxon>
        <taxon>Verrucomicrobiaceae</taxon>
        <taxon>Roseibacillus</taxon>
    </lineage>
</organism>
<feature type="domain" description="Thioredoxin" evidence="1">
    <location>
        <begin position="7"/>
        <end position="166"/>
    </location>
</feature>
<dbReference type="Proteomes" id="UP000604083">
    <property type="component" value="Unassembled WGS sequence"/>
</dbReference>
<keyword evidence="3" id="KW-1185">Reference proteome</keyword>
<accession>A0A934RP62</accession>
<dbReference type="PROSITE" id="PS51352">
    <property type="entry name" value="THIOREDOXIN_2"/>
    <property type="match status" value="1"/>
</dbReference>
<evidence type="ECO:0000313" key="2">
    <source>
        <dbReference type="EMBL" id="MBK1834415.1"/>
    </source>
</evidence>
<protein>
    <submittedName>
        <fullName evidence="2">TlpA family protein disulfide reductase</fullName>
    </submittedName>
</protein>
<comment type="caution">
    <text evidence="2">The sequence shown here is derived from an EMBL/GenBank/DDBJ whole genome shotgun (WGS) entry which is preliminary data.</text>
</comment>
<evidence type="ECO:0000313" key="3">
    <source>
        <dbReference type="Proteomes" id="UP000604083"/>
    </source>
</evidence>
<dbReference type="RefSeq" id="WP_200391850.1">
    <property type="nucleotide sequence ID" value="NZ_JAENIO010000023.1"/>
</dbReference>
<dbReference type="GO" id="GO:0016209">
    <property type="term" value="F:antioxidant activity"/>
    <property type="evidence" value="ECO:0007669"/>
    <property type="project" value="InterPro"/>
</dbReference>
<dbReference type="CDD" id="cd02966">
    <property type="entry name" value="TlpA_like_family"/>
    <property type="match status" value="1"/>
</dbReference>
<dbReference type="InterPro" id="IPR013766">
    <property type="entry name" value="Thioredoxin_domain"/>
</dbReference>
<dbReference type="SUPFAM" id="SSF52833">
    <property type="entry name" value="Thioredoxin-like"/>
    <property type="match status" value="1"/>
</dbReference>
<evidence type="ECO:0000259" key="1">
    <source>
        <dbReference type="PROSITE" id="PS51352"/>
    </source>
</evidence>
<dbReference type="InterPro" id="IPR050553">
    <property type="entry name" value="Thioredoxin_ResA/DsbE_sf"/>
</dbReference>
<gene>
    <name evidence="2" type="ORF">JIN78_10125</name>
</gene>
<name>A0A934RP62_9BACT</name>
<dbReference type="PANTHER" id="PTHR42852">
    <property type="entry name" value="THIOL:DISULFIDE INTERCHANGE PROTEIN DSBE"/>
    <property type="match status" value="1"/>
</dbReference>
<sequence>MLGERYGIVGVTAPEPVASHWVDASGNEREPFRLSEFQGNWRLLYFFQSWCPGCHSAGFPTLQKLEELLADDLGRLRMCAVQTVFEGFESNTFEALLETQKRYGLHAPFGHDEGKGRRRAGSETMQRYRSGGTPWFVLIDPRGSVVFNDFRIKVEGVLSLLDSEGD</sequence>
<dbReference type="InterPro" id="IPR036249">
    <property type="entry name" value="Thioredoxin-like_sf"/>
</dbReference>